<dbReference type="InterPro" id="IPR016119">
    <property type="entry name" value="Br/Cl_peroxidase_C"/>
</dbReference>
<dbReference type="Pfam" id="PF21167">
    <property type="entry name" value="DUF6851"/>
    <property type="match status" value="1"/>
</dbReference>
<dbReference type="PANTHER" id="PTHR34599">
    <property type="entry name" value="PEROXIDASE-RELATED"/>
    <property type="match status" value="1"/>
</dbReference>
<dbReference type="CDD" id="cd03398">
    <property type="entry name" value="PAP2_haloperoxidase"/>
    <property type="match status" value="1"/>
</dbReference>
<dbReference type="GO" id="GO:0004601">
    <property type="term" value="F:peroxidase activity"/>
    <property type="evidence" value="ECO:0007669"/>
    <property type="project" value="InterPro"/>
</dbReference>
<dbReference type="RefSeq" id="WP_146849671.1">
    <property type="nucleotide sequence ID" value="NZ_BKAG01000007.1"/>
</dbReference>
<feature type="domain" description="DUF6851" evidence="1">
    <location>
        <begin position="74"/>
        <end position="215"/>
    </location>
</feature>
<evidence type="ECO:0008006" key="5">
    <source>
        <dbReference type="Google" id="ProtNLM"/>
    </source>
</evidence>
<protein>
    <recommendedName>
        <fullName evidence="5">Phosphatidic acid phosphatase type 2/haloperoxidase domain-containing protein</fullName>
    </recommendedName>
</protein>
<organism evidence="3 4">
    <name type="scientific">Brevifollis gellanilyticus</name>
    <dbReference type="NCBI Taxonomy" id="748831"/>
    <lineage>
        <taxon>Bacteria</taxon>
        <taxon>Pseudomonadati</taxon>
        <taxon>Verrucomicrobiota</taxon>
        <taxon>Verrucomicrobiia</taxon>
        <taxon>Verrucomicrobiales</taxon>
        <taxon>Verrucomicrobiaceae</taxon>
    </lineage>
</organism>
<dbReference type="InterPro" id="IPR055161">
    <property type="entry name" value="NapH1-like_2nd"/>
</dbReference>
<keyword evidence="4" id="KW-1185">Reference proteome</keyword>
<dbReference type="AlphaFoldDB" id="A0A512M5R1"/>
<dbReference type="Pfam" id="PF22778">
    <property type="entry name" value="VCPO_2nd"/>
    <property type="match status" value="1"/>
</dbReference>
<proteinExistence type="predicted"/>
<dbReference type="Proteomes" id="UP000321577">
    <property type="component" value="Unassembled WGS sequence"/>
</dbReference>
<dbReference type="InterPro" id="IPR049283">
    <property type="entry name" value="DUF6851"/>
</dbReference>
<dbReference type="SUPFAM" id="SSF48317">
    <property type="entry name" value="Acid phosphatase/Vanadium-dependent haloperoxidase"/>
    <property type="match status" value="1"/>
</dbReference>
<evidence type="ECO:0000259" key="2">
    <source>
        <dbReference type="Pfam" id="PF22778"/>
    </source>
</evidence>
<sequence length="635" mass="67945">MSQNPIGRSASGACLPALLLVLLAVTGLLGAADVPNPAGVKSTARIWDEEILAAIRIDRPHPPVHARNLFSLSAAMYDAWAAYDPAAAGFIYRGKHTAPDIAAARHQAVSYAAYRILTERYAFSLNAAKSQQAFDARMKALGFDVDNKAADPATPAGVGNSVAAAVSAFFMEDGALQAQAYADLPVEKGGYKCVNEPLVTGLSGTNVKDINCWQPLAIANAIDQHGNPTGPIQTFQGPQWLAVRPFALKREDSRKPWIDPGPQPRLQGAGDAQFRDEVVEIIRRSSELNPDDGVVINISPGAFGNNTLGANDGNGHPVNPATGAPYPPNLVKRGDFSRILAEFWADGPTSETPPGHWNVIANKVGDTPGFSKRLGGRGNVLNDLEWDVKLYFVLNAALHDAACAAWSVKRYYDGGRPICFIRYMGQMGQCTQKDAPNYHAEGLPLVPGLIESVTTETARPGQRHAGLPVGAVAVLSWAGQPAEPTKKHGGTKWILAADWLPYQRPTFVTPGFPGFVSGHSTFSRSAAEVMTSITGSPFFPGGLATHREPADTGLKFEKGPSQPVELQWGTYYDAADQAGLSRLWGGIHVSADDLTGRRLGSQCGKLAWELAQKYFDGTIVSKRGLFGYQRPKSSS</sequence>
<dbReference type="InterPro" id="IPR052559">
    <property type="entry name" value="V-haloperoxidase"/>
</dbReference>
<evidence type="ECO:0000313" key="4">
    <source>
        <dbReference type="Proteomes" id="UP000321577"/>
    </source>
</evidence>
<dbReference type="PANTHER" id="PTHR34599:SF2">
    <property type="entry name" value="TRAF-TYPE DOMAIN-CONTAINING PROTEIN"/>
    <property type="match status" value="1"/>
</dbReference>
<dbReference type="OrthoDB" id="7793240at2"/>
<accession>A0A512M5R1</accession>
<evidence type="ECO:0000259" key="1">
    <source>
        <dbReference type="Pfam" id="PF21167"/>
    </source>
</evidence>
<dbReference type="EMBL" id="BKAG01000007">
    <property type="protein sequence ID" value="GEP42066.1"/>
    <property type="molecule type" value="Genomic_DNA"/>
</dbReference>
<comment type="caution">
    <text evidence="3">The sequence shown here is derived from an EMBL/GenBank/DDBJ whole genome shotgun (WGS) entry which is preliminary data.</text>
</comment>
<reference evidence="3 4" key="1">
    <citation type="submission" date="2019-07" db="EMBL/GenBank/DDBJ databases">
        <title>Whole genome shotgun sequence of Brevifollis gellanilyticus NBRC 108608.</title>
        <authorList>
            <person name="Hosoyama A."/>
            <person name="Uohara A."/>
            <person name="Ohji S."/>
            <person name="Ichikawa N."/>
        </authorList>
    </citation>
    <scope>NUCLEOTIDE SEQUENCE [LARGE SCALE GENOMIC DNA]</scope>
    <source>
        <strain evidence="3 4">NBRC 108608</strain>
    </source>
</reference>
<gene>
    <name evidence="3" type="ORF">BGE01nite_13570</name>
</gene>
<dbReference type="InterPro" id="IPR036938">
    <property type="entry name" value="PAP2/HPO_sf"/>
</dbReference>
<feature type="domain" description="Vanadium-dependent haloperoxidase NapH1-like second helical-bundle" evidence="2">
    <location>
        <begin position="488"/>
        <end position="619"/>
    </location>
</feature>
<dbReference type="Gene3D" id="1.10.606.10">
    <property type="entry name" value="Vanadium-containing Chloroperoxidase, domain 2"/>
    <property type="match status" value="1"/>
</dbReference>
<name>A0A512M5R1_9BACT</name>
<evidence type="ECO:0000313" key="3">
    <source>
        <dbReference type="EMBL" id="GEP42066.1"/>
    </source>
</evidence>